<name>A0A1Y1XEX7_9FUNG</name>
<dbReference type="EMBL" id="MCFE01000614">
    <property type="protein sequence ID" value="ORX84309.1"/>
    <property type="molecule type" value="Genomic_DNA"/>
</dbReference>
<evidence type="ECO:0008006" key="3">
    <source>
        <dbReference type="Google" id="ProtNLM"/>
    </source>
</evidence>
<dbReference type="PANTHER" id="PTHR13651:SF0">
    <property type="entry name" value="PROTEIN ABITRAM"/>
    <property type="match status" value="1"/>
</dbReference>
<organism evidence="1 2">
    <name type="scientific">Basidiobolus meristosporus CBS 931.73</name>
    <dbReference type="NCBI Taxonomy" id="1314790"/>
    <lineage>
        <taxon>Eukaryota</taxon>
        <taxon>Fungi</taxon>
        <taxon>Fungi incertae sedis</taxon>
        <taxon>Zoopagomycota</taxon>
        <taxon>Entomophthoromycotina</taxon>
        <taxon>Basidiobolomycetes</taxon>
        <taxon>Basidiobolales</taxon>
        <taxon>Basidiobolaceae</taxon>
        <taxon>Basidiobolus</taxon>
    </lineage>
</organism>
<sequence length="183" mass="20850">MADFKCDTAYDIEEYQETIKGWDEKNSKYLERYFTKHYFVNEATDKEDQYIMQAPNKLCIVGLAANHPLLASEASHIKSIEFSEAVLNNKVQGKRKKGALWLDPRTAICKITLDNEEAFTIRAGVHSQLMEVNEGIVKTPELLLNESQSKGYIAILKPKSDNSAIALKECKSEEEYKKLRNLA</sequence>
<comment type="caution">
    <text evidence="1">The sequence shown here is derived from an EMBL/GenBank/DDBJ whole genome shotgun (WGS) entry which is preliminary data.</text>
</comment>
<dbReference type="InterPro" id="IPR039169">
    <property type="entry name" value="Abitram"/>
</dbReference>
<evidence type="ECO:0000313" key="1">
    <source>
        <dbReference type="EMBL" id="ORX84309.1"/>
    </source>
</evidence>
<dbReference type="PANTHER" id="PTHR13651">
    <property type="entry name" value="PROTEIN ABITRAM"/>
    <property type="match status" value="1"/>
</dbReference>
<dbReference type="OrthoDB" id="48130at2759"/>
<keyword evidence="2" id="KW-1185">Reference proteome</keyword>
<dbReference type="InParanoid" id="A0A1Y1XEX7"/>
<dbReference type="AlphaFoldDB" id="A0A1Y1XEX7"/>
<dbReference type="Proteomes" id="UP000193498">
    <property type="component" value="Unassembled WGS sequence"/>
</dbReference>
<dbReference type="SUPFAM" id="SSF51230">
    <property type="entry name" value="Single hybrid motif"/>
    <property type="match status" value="1"/>
</dbReference>
<dbReference type="GO" id="GO:0005634">
    <property type="term" value="C:nucleus"/>
    <property type="evidence" value="ECO:0007669"/>
    <property type="project" value="TreeGrafter"/>
</dbReference>
<proteinExistence type="predicted"/>
<dbReference type="STRING" id="1314790.A0A1Y1XEX7"/>
<gene>
    <name evidence="1" type="ORF">K493DRAFT_411577</name>
</gene>
<dbReference type="InterPro" id="IPR011053">
    <property type="entry name" value="Single_hybrid_motif"/>
</dbReference>
<protein>
    <recommendedName>
        <fullName evidence="3">Actin-binding transcription modulator</fullName>
    </recommendedName>
</protein>
<dbReference type="Gene3D" id="2.40.50.100">
    <property type="match status" value="1"/>
</dbReference>
<reference evidence="1 2" key="1">
    <citation type="submission" date="2016-07" db="EMBL/GenBank/DDBJ databases">
        <title>Pervasive Adenine N6-methylation of Active Genes in Fungi.</title>
        <authorList>
            <consortium name="DOE Joint Genome Institute"/>
            <person name="Mondo S.J."/>
            <person name="Dannebaum R.O."/>
            <person name="Kuo R.C."/>
            <person name="Labutti K."/>
            <person name="Haridas S."/>
            <person name="Kuo A."/>
            <person name="Salamov A."/>
            <person name="Ahrendt S.R."/>
            <person name="Lipzen A."/>
            <person name="Sullivan W."/>
            <person name="Andreopoulos W.B."/>
            <person name="Clum A."/>
            <person name="Lindquist E."/>
            <person name="Daum C."/>
            <person name="Ramamoorthy G.K."/>
            <person name="Gryganskyi A."/>
            <person name="Culley D."/>
            <person name="Magnuson J.K."/>
            <person name="James T.Y."/>
            <person name="O'Malley M.A."/>
            <person name="Stajich J.E."/>
            <person name="Spatafora J.W."/>
            <person name="Visel A."/>
            <person name="Grigoriev I.V."/>
        </authorList>
    </citation>
    <scope>NUCLEOTIDE SEQUENCE [LARGE SCALE GENOMIC DNA]</scope>
    <source>
        <strain evidence="1 2">CBS 931.73</strain>
    </source>
</reference>
<evidence type="ECO:0000313" key="2">
    <source>
        <dbReference type="Proteomes" id="UP000193498"/>
    </source>
</evidence>
<accession>A0A1Y1XEX7</accession>